<reference evidence="9" key="1">
    <citation type="submission" date="2017-01" db="EMBL/GenBank/DDBJ databases">
        <title>Comparative genomics of anhydrobiosis in the tardigrade Hypsibius dujardini.</title>
        <authorList>
            <person name="Yoshida Y."/>
            <person name="Koutsovoulos G."/>
            <person name="Laetsch D."/>
            <person name="Stevens L."/>
            <person name="Kumar S."/>
            <person name="Horikawa D."/>
            <person name="Ishino K."/>
            <person name="Komine S."/>
            <person name="Tomita M."/>
            <person name="Blaxter M."/>
            <person name="Arakawa K."/>
        </authorList>
    </citation>
    <scope>NUCLEOTIDE SEQUENCE [LARGE SCALE GENOMIC DNA]</scope>
    <source>
        <strain evidence="9">Z151</strain>
    </source>
</reference>
<evidence type="ECO:0000259" key="7">
    <source>
        <dbReference type="Pfam" id="PF07522"/>
    </source>
</evidence>
<feature type="region of interest" description="Disordered" evidence="6">
    <location>
        <begin position="199"/>
        <end position="222"/>
    </location>
</feature>
<comment type="subcellular location">
    <subcellularLocation>
        <location evidence="1">Nucleus</location>
    </subcellularLocation>
</comment>
<evidence type="ECO:0000313" key="8">
    <source>
        <dbReference type="EMBL" id="OQV24668.1"/>
    </source>
</evidence>
<dbReference type="Proteomes" id="UP000192578">
    <property type="component" value="Unassembled WGS sequence"/>
</dbReference>
<dbReference type="GO" id="GO:0035312">
    <property type="term" value="F:5'-3' DNA exonuclease activity"/>
    <property type="evidence" value="ECO:0007669"/>
    <property type="project" value="TreeGrafter"/>
</dbReference>
<dbReference type="AlphaFoldDB" id="A0A1W0XB84"/>
<dbReference type="InterPro" id="IPR011084">
    <property type="entry name" value="DRMBL"/>
</dbReference>
<comment type="caution">
    <text evidence="8">The sequence shown here is derived from an EMBL/GenBank/DDBJ whole genome shotgun (WGS) entry which is preliminary data.</text>
</comment>
<evidence type="ECO:0000313" key="9">
    <source>
        <dbReference type="Proteomes" id="UP000192578"/>
    </source>
</evidence>
<dbReference type="GO" id="GO:0036297">
    <property type="term" value="P:interstrand cross-link repair"/>
    <property type="evidence" value="ECO:0007669"/>
    <property type="project" value="TreeGrafter"/>
</dbReference>
<dbReference type="InterPro" id="IPR036866">
    <property type="entry name" value="RibonucZ/Hydroxyglut_hydro"/>
</dbReference>
<dbReference type="GO" id="GO:0005634">
    <property type="term" value="C:nucleus"/>
    <property type="evidence" value="ECO:0007669"/>
    <property type="project" value="UniProtKB-SubCell"/>
</dbReference>
<name>A0A1W0XB84_HYPEX</name>
<keyword evidence="4" id="KW-0234">DNA repair</keyword>
<evidence type="ECO:0000256" key="4">
    <source>
        <dbReference type="ARBA" id="ARBA00023204"/>
    </source>
</evidence>
<gene>
    <name evidence="8" type="ORF">BV898_01727</name>
</gene>
<dbReference type="FunFam" id="3.40.50.12650:FF:000001">
    <property type="entry name" value="DNA cross-link repair 1A"/>
    <property type="match status" value="1"/>
</dbReference>
<evidence type="ECO:0000256" key="5">
    <source>
        <dbReference type="ARBA" id="ARBA00023242"/>
    </source>
</evidence>
<dbReference type="PANTHER" id="PTHR23240:SF6">
    <property type="entry name" value="DNA CROSS-LINK REPAIR 1A PROTEIN"/>
    <property type="match status" value="1"/>
</dbReference>
<evidence type="ECO:0000256" key="1">
    <source>
        <dbReference type="ARBA" id="ARBA00004123"/>
    </source>
</evidence>
<organism evidence="8 9">
    <name type="scientific">Hypsibius exemplaris</name>
    <name type="common">Freshwater tardigrade</name>
    <dbReference type="NCBI Taxonomy" id="2072580"/>
    <lineage>
        <taxon>Eukaryota</taxon>
        <taxon>Metazoa</taxon>
        <taxon>Ecdysozoa</taxon>
        <taxon>Tardigrada</taxon>
        <taxon>Eutardigrada</taxon>
        <taxon>Parachela</taxon>
        <taxon>Hypsibioidea</taxon>
        <taxon>Hypsibiidae</taxon>
        <taxon>Hypsibius</taxon>
    </lineage>
</organism>
<feature type="compositionally biased region" description="Polar residues" evidence="6">
    <location>
        <begin position="156"/>
        <end position="172"/>
    </location>
</feature>
<evidence type="ECO:0000256" key="3">
    <source>
        <dbReference type="ARBA" id="ARBA00022763"/>
    </source>
</evidence>
<dbReference type="SUPFAM" id="SSF56281">
    <property type="entry name" value="Metallo-hydrolase/oxidoreductase"/>
    <property type="match status" value="1"/>
</dbReference>
<protein>
    <submittedName>
        <fullName evidence="8">DNA cross-link repair 1A protein</fullName>
    </submittedName>
</protein>
<dbReference type="GO" id="GO:0003684">
    <property type="term" value="F:damaged DNA binding"/>
    <property type="evidence" value="ECO:0007669"/>
    <property type="project" value="TreeGrafter"/>
</dbReference>
<feature type="domain" description="DNA repair metallo-beta-lactamase" evidence="7">
    <location>
        <begin position="490"/>
        <end position="594"/>
    </location>
</feature>
<feature type="region of interest" description="Disordered" evidence="6">
    <location>
        <begin position="156"/>
        <end position="177"/>
    </location>
</feature>
<keyword evidence="9" id="KW-1185">Reference proteome</keyword>
<dbReference type="OrthoDB" id="262529at2759"/>
<accession>A0A1W0XB84</accession>
<evidence type="ECO:0000256" key="6">
    <source>
        <dbReference type="SAM" id="MobiDB-lite"/>
    </source>
</evidence>
<dbReference type="Pfam" id="PF07522">
    <property type="entry name" value="DRMBL"/>
    <property type="match status" value="1"/>
</dbReference>
<dbReference type="CDD" id="cd16273">
    <property type="entry name" value="SNM1A-1C-like_MBL-fold"/>
    <property type="match status" value="1"/>
</dbReference>
<dbReference type="EMBL" id="MTYJ01000006">
    <property type="protein sequence ID" value="OQV24668.1"/>
    <property type="molecule type" value="Genomic_DNA"/>
</dbReference>
<dbReference type="Gene3D" id="3.40.50.12650">
    <property type="match status" value="1"/>
</dbReference>
<proteinExistence type="inferred from homology"/>
<evidence type="ECO:0000256" key="2">
    <source>
        <dbReference type="ARBA" id="ARBA00010304"/>
    </source>
</evidence>
<feature type="compositionally biased region" description="Acidic residues" evidence="6">
    <location>
        <begin position="202"/>
        <end position="221"/>
    </location>
</feature>
<keyword evidence="3" id="KW-0227">DNA damage</keyword>
<sequence>MDGPRLKRSRSEYLQPATENQKAAVIILEDDEEEEEVIILETKISSQRSISTPSDFSASKSTLRTRTALASLKQFKSNSVSVKLVAAVAKKKKMVQTTLIQRRKVKQPIKQSTVQSSLMDFFQPKIALNSSSALVKKEELRTPAYSADILKQKNDVSGSTKQWTEQHSSQSPELPMDLERSVELLVDDSLEINREEILSNSVEDDDGNVVANSEEDDDSSGDELLSSVADEVLLDDAPSPAIYARLLTPPSAIPHQRKPSSAGPFKNKSGRSCPFYKIMPGSPFSVDAFQFGYIPNVKSYFLSHFHSDHYIGLTSKFQQPIYCSRITANLVKAKIRVDGYWVKEIPMNTPYVVDNVELTLLDANHCPGSCLFLFKLRDGRVYLHTGDFRADPAVLGSDPVLKGLREVSKLYLDTTYLDPYYEFESQAATVEIAAEFALRAVQKNPRTLIVCGTYSVGKEKIFLRVAEVLKARVAVSTAKLALMKCFEWPEFESVLTKDWSTAQVHVLPMRDLNVQTLTTHLHKHGKFDAILAIVPSGWQFNKKNISLRDIKPRVSGAISILGLPYSEHSSFKELEWFVRFIKPKEVIPTVNVGNPQRRKEMDAILKSWLDPNYRPAVMKKQNLLTTFFQP</sequence>
<keyword evidence="5" id="KW-0539">Nucleus</keyword>
<dbReference type="GO" id="GO:0006303">
    <property type="term" value="P:double-strand break repair via nonhomologous end joining"/>
    <property type="evidence" value="ECO:0007669"/>
    <property type="project" value="TreeGrafter"/>
</dbReference>
<comment type="similarity">
    <text evidence="2">Belongs to the DNA repair metallo-beta-lactamase (DRMBL) family.</text>
</comment>
<dbReference type="PANTHER" id="PTHR23240">
    <property type="entry name" value="DNA CROSS-LINK REPAIR PROTEIN PSO2/SNM1-RELATED"/>
    <property type="match status" value="1"/>
</dbReference>
<dbReference type="Gene3D" id="3.60.15.10">
    <property type="entry name" value="Ribonuclease Z/Hydroxyacylglutathione hydrolase-like"/>
    <property type="match status" value="1"/>
</dbReference>